<comment type="caution">
    <text evidence="1">The sequence shown here is derived from an EMBL/GenBank/DDBJ whole genome shotgun (WGS) entry which is preliminary data.</text>
</comment>
<keyword evidence="2" id="KW-1185">Reference proteome</keyword>
<gene>
    <name evidence="1" type="ORF">V6N11_064675</name>
</gene>
<organism evidence="1 2">
    <name type="scientific">Hibiscus sabdariffa</name>
    <name type="common">roselle</name>
    <dbReference type="NCBI Taxonomy" id="183260"/>
    <lineage>
        <taxon>Eukaryota</taxon>
        <taxon>Viridiplantae</taxon>
        <taxon>Streptophyta</taxon>
        <taxon>Embryophyta</taxon>
        <taxon>Tracheophyta</taxon>
        <taxon>Spermatophyta</taxon>
        <taxon>Magnoliopsida</taxon>
        <taxon>eudicotyledons</taxon>
        <taxon>Gunneridae</taxon>
        <taxon>Pentapetalae</taxon>
        <taxon>rosids</taxon>
        <taxon>malvids</taxon>
        <taxon>Malvales</taxon>
        <taxon>Malvaceae</taxon>
        <taxon>Malvoideae</taxon>
        <taxon>Hibiscus</taxon>
    </lineage>
</organism>
<evidence type="ECO:0000313" key="1">
    <source>
        <dbReference type="EMBL" id="KAK8484714.1"/>
    </source>
</evidence>
<dbReference type="EMBL" id="JBBPBN010000545">
    <property type="protein sequence ID" value="KAK8484714.1"/>
    <property type="molecule type" value="Genomic_DNA"/>
</dbReference>
<proteinExistence type="predicted"/>
<evidence type="ECO:0000313" key="2">
    <source>
        <dbReference type="Proteomes" id="UP001396334"/>
    </source>
</evidence>
<reference evidence="1 2" key="1">
    <citation type="journal article" date="2024" name="G3 (Bethesda)">
        <title>Genome assembly of Hibiscus sabdariffa L. provides insights into metabolisms of medicinal natural products.</title>
        <authorList>
            <person name="Kim T."/>
        </authorList>
    </citation>
    <scope>NUCLEOTIDE SEQUENCE [LARGE SCALE GENOMIC DNA]</scope>
    <source>
        <strain evidence="1">TK-2024</strain>
        <tissue evidence="1">Old leaves</tissue>
    </source>
</reference>
<sequence length="98" mass="10669">MVMARRNRVYHLKGSEVLKENLSPNVNSSIVSPATKVITAAPKDPILLAPSMLNSDQHTVLRVVEEGRDETSDSMAKGLNRAEALSEICIIAVTELAR</sequence>
<name>A0ABR1ZVL5_9ROSI</name>
<protein>
    <submittedName>
        <fullName evidence="1">Uncharacterized protein</fullName>
    </submittedName>
</protein>
<dbReference type="Proteomes" id="UP001396334">
    <property type="component" value="Unassembled WGS sequence"/>
</dbReference>
<accession>A0ABR1ZVL5</accession>